<reference evidence="3" key="1">
    <citation type="submission" date="2020-08" db="EMBL/GenBank/DDBJ databases">
        <authorList>
            <person name="Cejkova D."/>
            <person name="Kubasova T."/>
            <person name="Jahodarova E."/>
            <person name="Rychlik I."/>
        </authorList>
    </citation>
    <scope>NUCLEOTIDE SEQUENCE</scope>
    <source>
        <strain evidence="3">An582</strain>
    </source>
</reference>
<evidence type="ECO:0000256" key="1">
    <source>
        <dbReference type="SAM" id="Phobius"/>
    </source>
</evidence>
<proteinExistence type="predicted"/>
<gene>
    <name evidence="3" type="ORF">H6A20_05000</name>
</gene>
<dbReference type="Pfam" id="PF12164">
    <property type="entry name" value="SporV_AA"/>
    <property type="match status" value="1"/>
</dbReference>
<feature type="transmembrane region" description="Helical" evidence="1">
    <location>
        <begin position="148"/>
        <end position="168"/>
    </location>
</feature>
<evidence type="ECO:0000313" key="3">
    <source>
        <dbReference type="EMBL" id="MBM6948022.1"/>
    </source>
</evidence>
<feature type="domain" description="Stage V sporulation protein AA" evidence="2">
    <location>
        <begin position="4"/>
        <end position="93"/>
    </location>
</feature>
<dbReference type="Gene3D" id="2.60.480.10">
    <property type="entry name" value="eubacterium ventriosum atcc domain"/>
    <property type="match status" value="1"/>
</dbReference>
<accession>A0A939BF99</accession>
<dbReference type="AlphaFoldDB" id="A0A939BF99"/>
<evidence type="ECO:0000313" key="4">
    <source>
        <dbReference type="Proteomes" id="UP000705508"/>
    </source>
</evidence>
<comment type="caution">
    <text evidence="3">The sequence shown here is derived from an EMBL/GenBank/DDBJ whole genome shotgun (WGS) entry which is preliminary data.</text>
</comment>
<name>A0A939BF99_9CLOT</name>
<dbReference type="Proteomes" id="UP000705508">
    <property type="component" value="Unassembled WGS sequence"/>
</dbReference>
<keyword evidence="1" id="KW-0472">Membrane</keyword>
<protein>
    <submittedName>
        <fullName evidence="3">Stage V sporulation protein AA</fullName>
    </submittedName>
</protein>
<organism evidence="3 4">
    <name type="scientific">Mordavella massiliensis</name>
    <dbReference type="NCBI Taxonomy" id="1871024"/>
    <lineage>
        <taxon>Bacteria</taxon>
        <taxon>Bacillati</taxon>
        <taxon>Bacillota</taxon>
        <taxon>Clostridia</taxon>
        <taxon>Eubacteriales</taxon>
        <taxon>Clostridiaceae</taxon>
        <taxon>Mordavella</taxon>
    </lineage>
</organism>
<keyword evidence="1" id="KW-0812">Transmembrane</keyword>
<feature type="transmembrane region" description="Helical" evidence="1">
    <location>
        <begin position="103"/>
        <end position="124"/>
    </location>
</feature>
<dbReference type="EMBL" id="JACJKS010000005">
    <property type="protein sequence ID" value="MBM6948022.1"/>
    <property type="molecule type" value="Genomic_DNA"/>
</dbReference>
<evidence type="ECO:0000259" key="2">
    <source>
        <dbReference type="Pfam" id="PF12164"/>
    </source>
</evidence>
<dbReference type="InterPro" id="IPR021997">
    <property type="entry name" value="SporV_AA"/>
</dbReference>
<dbReference type="RefSeq" id="WP_204906049.1">
    <property type="nucleotide sequence ID" value="NZ_JACJKS010000005.1"/>
</dbReference>
<dbReference type="InterPro" id="IPR038548">
    <property type="entry name" value="SporV_AA_N_sf"/>
</dbReference>
<keyword evidence="1" id="KW-1133">Transmembrane helix</keyword>
<reference evidence="3" key="2">
    <citation type="journal article" date="2021" name="Sci. Rep.">
        <title>The distribution of antibiotic resistance genes in chicken gut microbiota commensals.</title>
        <authorList>
            <person name="Juricova H."/>
            <person name="Matiasovicova J."/>
            <person name="Kubasova T."/>
            <person name="Cejkova D."/>
            <person name="Rychlik I."/>
        </authorList>
    </citation>
    <scope>NUCLEOTIDE SEQUENCE</scope>
    <source>
        <strain evidence="3">An582</strain>
    </source>
</reference>
<sequence length="222" mass="23963">MDGTVYLKADASVEVDHPAVTLGDLFQIGGAAPAQKEGIRAIRLLRFPEPDRGGRAQRRVVSVLLAVEAIRREFPKLQVVSLGSADVIVTYVKARRDGRALHALKTAGVALVTFAGAAFSIMAFNNDVDVSRLFGQIYTFVTGEAKSGFTVLECTYSIGLVMGILIFFNHFGKKRFSQDPTPIEVQMRTYEGEIQSALVEACARKGRELDVDAADPSGDPGA</sequence>